<dbReference type="AlphaFoldDB" id="X1K2E3"/>
<evidence type="ECO:0000313" key="1">
    <source>
        <dbReference type="EMBL" id="GAH84439.1"/>
    </source>
</evidence>
<organism evidence="1">
    <name type="scientific">marine sediment metagenome</name>
    <dbReference type="NCBI Taxonomy" id="412755"/>
    <lineage>
        <taxon>unclassified sequences</taxon>
        <taxon>metagenomes</taxon>
        <taxon>ecological metagenomes</taxon>
    </lineage>
</organism>
<gene>
    <name evidence="1" type="ORF">S03H2_65147</name>
</gene>
<reference evidence="1" key="1">
    <citation type="journal article" date="2014" name="Front. Microbiol.">
        <title>High frequency of phylogenetically diverse reductive dehalogenase-homologous genes in deep subseafloor sedimentary metagenomes.</title>
        <authorList>
            <person name="Kawai M."/>
            <person name="Futagami T."/>
            <person name="Toyoda A."/>
            <person name="Takaki Y."/>
            <person name="Nishi S."/>
            <person name="Hori S."/>
            <person name="Arai W."/>
            <person name="Tsubouchi T."/>
            <person name="Morono Y."/>
            <person name="Uchiyama I."/>
            <person name="Ito T."/>
            <person name="Fujiyama A."/>
            <person name="Inagaki F."/>
            <person name="Takami H."/>
        </authorList>
    </citation>
    <scope>NUCLEOTIDE SEQUENCE</scope>
    <source>
        <strain evidence="1">Expedition CK06-06</strain>
    </source>
</reference>
<accession>X1K2E3</accession>
<protein>
    <recommendedName>
        <fullName evidence="2">DUF4258 domain-containing protein</fullName>
    </recommendedName>
</protein>
<evidence type="ECO:0008006" key="2">
    <source>
        <dbReference type="Google" id="ProtNLM"/>
    </source>
</evidence>
<dbReference type="InterPro" id="IPR025354">
    <property type="entry name" value="DUF4258"/>
</dbReference>
<comment type="caution">
    <text evidence="1">The sequence shown here is derived from an EMBL/GenBank/DDBJ whole genome shotgun (WGS) entry which is preliminary data.</text>
</comment>
<name>X1K2E3_9ZZZZ</name>
<dbReference type="EMBL" id="BARU01042393">
    <property type="protein sequence ID" value="GAH84439.1"/>
    <property type="molecule type" value="Genomic_DNA"/>
</dbReference>
<proteinExistence type="predicted"/>
<dbReference type="Pfam" id="PF14076">
    <property type="entry name" value="DUF4258"/>
    <property type="match status" value="1"/>
</dbReference>
<sequence length="87" mass="10469">MEIRIDLHALERAEERGTDEDEIKDVINTGFPIPAKYGRTGKAKIYEFKQNRLNKYHEEKRVEVFYTIERKKIITVTIYVFYGKWEV</sequence>